<reference evidence="1 2" key="1">
    <citation type="submission" date="2023-07" db="EMBL/GenBank/DDBJ databases">
        <title>Sorghum-associated microbial communities from plants grown in Nebraska, USA.</title>
        <authorList>
            <person name="Schachtman D."/>
        </authorList>
    </citation>
    <scope>NUCLEOTIDE SEQUENCE [LARGE SCALE GENOMIC DNA]</scope>
    <source>
        <strain evidence="1 2">3773</strain>
    </source>
</reference>
<evidence type="ECO:0000313" key="1">
    <source>
        <dbReference type="EMBL" id="MDR6967397.1"/>
    </source>
</evidence>
<keyword evidence="2" id="KW-1185">Reference proteome</keyword>
<gene>
    <name evidence="1" type="ORF">J2X31_001408</name>
</gene>
<comment type="caution">
    <text evidence="1">The sequence shown here is derived from an EMBL/GenBank/DDBJ whole genome shotgun (WGS) entry which is preliminary data.</text>
</comment>
<sequence length="53" mass="6425">METIYTTIDANQDLDTDLNNIISINDNYDEDEMDYDLDYDPNEYFYELERLNC</sequence>
<dbReference type="Proteomes" id="UP001255185">
    <property type="component" value="Unassembled WGS sequence"/>
</dbReference>
<name>A0ABU1TN50_9FLAO</name>
<dbReference type="RefSeq" id="WP_310025518.1">
    <property type="nucleotide sequence ID" value="NZ_JAVDVI010000005.1"/>
</dbReference>
<proteinExistence type="predicted"/>
<accession>A0ABU1TN50</accession>
<dbReference type="EMBL" id="JAVDVI010000005">
    <property type="protein sequence ID" value="MDR6967397.1"/>
    <property type="molecule type" value="Genomic_DNA"/>
</dbReference>
<evidence type="ECO:0000313" key="2">
    <source>
        <dbReference type="Proteomes" id="UP001255185"/>
    </source>
</evidence>
<organism evidence="1 2">
    <name type="scientific">Flavobacterium arsenatis</name>
    <dbReference type="NCBI Taxonomy" id="1484332"/>
    <lineage>
        <taxon>Bacteria</taxon>
        <taxon>Pseudomonadati</taxon>
        <taxon>Bacteroidota</taxon>
        <taxon>Flavobacteriia</taxon>
        <taxon>Flavobacteriales</taxon>
        <taxon>Flavobacteriaceae</taxon>
        <taxon>Flavobacterium</taxon>
    </lineage>
</organism>
<protein>
    <submittedName>
        <fullName evidence="1">Uncharacterized protein</fullName>
    </submittedName>
</protein>